<sequence length="52" mass="6252">MLVDDQLYLSNCKIRVELAWHVLLYDVFFTFESIYIYVSILYKTNIYALVLV</sequence>
<evidence type="ECO:0000256" key="1">
    <source>
        <dbReference type="SAM" id="Phobius"/>
    </source>
</evidence>
<protein>
    <submittedName>
        <fullName evidence="2">Uncharacterized protein</fullName>
    </submittedName>
</protein>
<evidence type="ECO:0000313" key="2">
    <source>
        <dbReference type="EMBL" id="DAD33464.1"/>
    </source>
</evidence>
<reference evidence="2 3" key="1">
    <citation type="journal article" date="2020" name="Mol. Biol. Evol.">
        <title>Distinct Expression and Methylation Patterns for Genes with Different Fates following a Single Whole-Genome Duplication in Flowering Plants.</title>
        <authorList>
            <person name="Shi T."/>
            <person name="Rahmani R.S."/>
            <person name="Gugger P.F."/>
            <person name="Wang M."/>
            <person name="Li H."/>
            <person name="Zhang Y."/>
            <person name="Li Z."/>
            <person name="Wang Q."/>
            <person name="Van de Peer Y."/>
            <person name="Marchal K."/>
            <person name="Chen J."/>
        </authorList>
    </citation>
    <scope>NUCLEOTIDE SEQUENCE [LARGE SCALE GENOMIC DNA]</scope>
    <source>
        <tissue evidence="2">Leaf</tissue>
    </source>
</reference>
<keyword evidence="1" id="KW-1133">Transmembrane helix</keyword>
<name>A0A822YGZ7_NELNU</name>
<evidence type="ECO:0000313" key="3">
    <source>
        <dbReference type="Proteomes" id="UP000607653"/>
    </source>
</evidence>
<comment type="caution">
    <text evidence="2">The sequence shown here is derived from an EMBL/GenBank/DDBJ whole genome shotgun (WGS) entry which is preliminary data.</text>
</comment>
<keyword evidence="1" id="KW-0812">Transmembrane</keyword>
<dbReference type="EMBL" id="DUZY01000003">
    <property type="protein sequence ID" value="DAD33464.1"/>
    <property type="molecule type" value="Genomic_DNA"/>
</dbReference>
<gene>
    <name evidence="2" type="ORF">HUJ06_012315</name>
</gene>
<proteinExistence type="predicted"/>
<feature type="transmembrane region" description="Helical" evidence="1">
    <location>
        <begin position="20"/>
        <end position="42"/>
    </location>
</feature>
<keyword evidence="1" id="KW-0472">Membrane</keyword>
<dbReference type="AlphaFoldDB" id="A0A822YGZ7"/>
<keyword evidence="3" id="KW-1185">Reference proteome</keyword>
<dbReference type="Proteomes" id="UP000607653">
    <property type="component" value="Unassembled WGS sequence"/>
</dbReference>
<organism evidence="2 3">
    <name type="scientific">Nelumbo nucifera</name>
    <name type="common">Sacred lotus</name>
    <dbReference type="NCBI Taxonomy" id="4432"/>
    <lineage>
        <taxon>Eukaryota</taxon>
        <taxon>Viridiplantae</taxon>
        <taxon>Streptophyta</taxon>
        <taxon>Embryophyta</taxon>
        <taxon>Tracheophyta</taxon>
        <taxon>Spermatophyta</taxon>
        <taxon>Magnoliopsida</taxon>
        <taxon>Proteales</taxon>
        <taxon>Nelumbonaceae</taxon>
        <taxon>Nelumbo</taxon>
    </lineage>
</organism>
<accession>A0A822YGZ7</accession>